<name>A0ABS9N3F8_9ACTN</name>
<sequence length="47" mass="5256">MPRFTRQALVRVGARTIYLDMFAEAERVNIELDGATSHGHLAILDSL</sequence>
<protein>
    <submittedName>
        <fullName evidence="1">Uncharacterized protein</fullName>
    </submittedName>
</protein>
<organism evidence="1 2">
    <name type="scientific">Micromonospora trifolii</name>
    <dbReference type="NCBI Taxonomy" id="2911208"/>
    <lineage>
        <taxon>Bacteria</taxon>
        <taxon>Bacillati</taxon>
        <taxon>Actinomycetota</taxon>
        <taxon>Actinomycetes</taxon>
        <taxon>Micromonosporales</taxon>
        <taxon>Micromonosporaceae</taxon>
        <taxon>Micromonospora</taxon>
    </lineage>
</organism>
<evidence type="ECO:0000313" key="1">
    <source>
        <dbReference type="EMBL" id="MCG5444160.1"/>
    </source>
</evidence>
<evidence type="ECO:0000313" key="2">
    <source>
        <dbReference type="Proteomes" id="UP001201629"/>
    </source>
</evidence>
<dbReference type="RefSeq" id="WP_238679316.1">
    <property type="nucleotide sequence ID" value="NZ_JAKKFD010000023.1"/>
</dbReference>
<dbReference type="EMBL" id="JAKKFD010000023">
    <property type="protein sequence ID" value="MCG5444160.1"/>
    <property type="molecule type" value="Genomic_DNA"/>
</dbReference>
<dbReference type="Proteomes" id="UP001201629">
    <property type="component" value="Unassembled WGS sequence"/>
</dbReference>
<gene>
    <name evidence="1" type="ORF">NIE79_002305</name>
</gene>
<keyword evidence="2" id="KW-1185">Reference proteome</keyword>
<proteinExistence type="predicted"/>
<comment type="caution">
    <text evidence="1">The sequence shown here is derived from an EMBL/GenBank/DDBJ whole genome shotgun (WGS) entry which is preliminary data.</text>
</comment>
<reference evidence="1 2" key="1">
    <citation type="submission" date="2022-01" db="EMBL/GenBank/DDBJ databases">
        <authorList>
            <person name="Riesco R."/>
            <person name="Trujillo M.E."/>
        </authorList>
    </citation>
    <scope>NUCLEOTIDE SEQUENCE [LARGE SCALE GENOMIC DNA]</scope>
    <source>
        <strain evidence="1 2">NIE79</strain>
    </source>
</reference>
<accession>A0ABS9N3F8</accession>